<dbReference type="Pfam" id="PF02578">
    <property type="entry name" value="Cu-oxidase_4"/>
    <property type="match status" value="1"/>
</dbReference>
<evidence type="ECO:0000256" key="14">
    <source>
        <dbReference type="RuleBase" id="RU361274"/>
    </source>
</evidence>
<dbReference type="NCBIfam" id="TIGR00726">
    <property type="entry name" value="peptidoglycan editing factor PgeF"/>
    <property type="match status" value="1"/>
</dbReference>
<dbReference type="InterPro" id="IPR038371">
    <property type="entry name" value="Cu_polyphenol_OxRdtase_sf"/>
</dbReference>
<evidence type="ECO:0000256" key="6">
    <source>
        <dbReference type="ARBA" id="ARBA00022679"/>
    </source>
</evidence>
<comment type="caution">
    <text evidence="15">The sequence shown here is derived from an EMBL/GenBank/DDBJ whole genome shotgun (WGS) entry which is preliminary data.</text>
</comment>
<comment type="catalytic activity">
    <reaction evidence="11">
        <text>adenosine + H2O + H(+) = inosine + NH4(+)</text>
        <dbReference type="Rhea" id="RHEA:24408"/>
        <dbReference type="ChEBI" id="CHEBI:15377"/>
        <dbReference type="ChEBI" id="CHEBI:15378"/>
        <dbReference type="ChEBI" id="CHEBI:16335"/>
        <dbReference type="ChEBI" id="CHEBI:17596"/>
        <dbReference type="ChEBI" id="CHEBI:28938"/>
        <dbReference type="EC" id="3.5.4.4"/>
    </reaction>
    <physiologicalReaction direction="left-to-right" evidence="11">
        <dbReference type="Rhea" id="RHEA:24409"/>
    </physiologicalReaction>
</comment>
<dbReference type="PANTHER" id="PTHR30616:SF2">
    <property type="entry name" value="PURINE NUCLEOSIDE PHOSPHORYLASE LACC1"/>
    <property type="match status" value="1"/>
</dbReference>
<evidence type="ECO:0000256" key="2">
    <source>
        <dbReference type="ARBA" id="ARBA00001947"/>
    </source>
</evidence>
<evidence type="ECO:0000256" key="5">
    <source>
        <dbReference type="ARBA" id="ARBA00007353"/>
    </source>
</evidence>
<keyword evidence="10" id="KW-0186">Copper</keyword>
<evidence type="ECO:0000313" key="15">
    <source>
        <dbReference type="EMBL" id="POA09763.1"/>
    </source>
</evidence>
<proteinExistence type="inferred from homology"/>
<dbReference type="Gene3D" id="3.60.140.10">
    <property type="entry name" value="CNF1/YfiH-like putative cysteine hydrolases"/>
    <property type="match status" value="1"/>
</dbReference>
<keyword evidence="7" id="KW-0479">Metal-binding</keyword>
<dbReference type="GO" id="GO:0005507">
    <property type="term" value="F:copper ion binding"/>
    <property type="evidence" value="ECO:0007669"/>
    <property type="project" value="TreeGrafter"/>
</dbReference>
<sequence>MSEKFIKLPHRLDYQDASLSNIFLGMTTREDGLSPYPEHAFNMARYTDDKAANITQHQATLASLIDMPTSHWVFPIQTHGNRVTEVTERDRGTNIDVLTDDLHGIDGLYTYDQNIMLTMCYADCVPIYFYSEQHHYIGLAHAGWRGTVGQIVINMIDQIDFDINDLQVVIGPTTSTSYEINDDIKSQFEDLGIDTSRFIETRGPDQHGIDLKEANALLLEKAGLSRNQITITQYETSEDLNLFFSYRVEQGQTGRMLAYIGQRETKEGEV</sequence>
<dbReference type="SUPFAM" id="SSF64438">
    <property type="entry name" value="CNF1/YfiH-like putative cysteine hydrolases"/>
    <property type="match status" value="1"/>
</dbReference>
<dbReference type="PANTHER" id="PTHR30616">
    <property type="entry name" value="UNCHARACTERIZED PROTEIN YFIH"/>
    <property type="match status" value="1"/>
</dbReference>
<evidence type="ECO:0000256" key="7">
    <source>
        <dbReference type="ARBA" id="ARBA00022723"/>
    </source>
</evidence>
<evidence type="ECO:0000256" key="9">
    <source>
        <dbReference type="ARBA" id="ARBA00022833"/>
    </source>
</evidence>
<gene>
    <name evidence="15" type="ORF">CD039_03190</name>
</gene>
<dbReference type="GO" id="GO:0017061">
    <property type="term" value="F:S-methyl-5-thioadenosine phosphorylase activity"/>
    <property type="evidence" value="ECO:0007669"/>
    <property type="project" value="UniProtKB-EC"/>
</dbReference>
<comment type="catalytic activity">
    <reaction evidence="12">
        <text>adenosine + phosphate = alpha-D-ribose 1-phosphate + adenine</text>
        <dbReference type="Rhea" id="RHEA:27642"/>
        <dbReference type="ChEBI" id="CHEBI:16335"/>
        <dbReference type="ChEBI" id="CHEBI:16708"/>
        <dbReference type="ChEBI" id="CHEBI:43474"/>
        <dbReference type="ChEBI" id="CHEBI:57720"/>
        <dbReference type="EC" id="2.4.2.1"/>
    </reaction>
    <physiologicalReaction direction="left-to-right" evidence="12">
        <dbReference type="Rhea" id="RHEA:27643"/>
    </physiologicalReaction>
</comment>
<dbReference type="InterPro" id="IPR003730">
    <property type="entry name" value="Cu_polyphenol_OxRdtase"/>
</dbReference>
<dbReference type="Proteomes" id="UP000242712">
    <property type="component" value="Unassembled WGS sequence"/>
</dbReference>
<evidence type="ECO:0000256" key="11">
    <source>
        <dbReference type="ARBA" id="ARBA00047989"/>
    </source>
</evidence>
<organism evidence="15 16">
    <name type="scientific">Staphylococcus argensis</name>
    <dbReference type="NCBI Taxonomy" id="1607738"/>
    <lineage>
        <taxon>Bacteria</taxon>
        <taxon>Bacillati</taxon>
        <taxon>Bacillota</taxon>
        <taxon>Bacilli</taxon>
        <taxon>Bacillales</taxon>
        <taxon>Staphylococcaceae</taxon>
        <taxon>Staphylococcus</taxon>
    </lineage>
</organism>
<dbReference type="CDD" id="cd16833">
    <property type="entry name" value="YfiH"/>
    <property type="match status" value="1"/>
</dbReference>
<reference evidence="15 16" key="1">
    <citation type="submission" date="2017-08" db="EMBL/GenBank/DDBJ databases">
        <title>Draft genome sequences of 64 type strains of genus Staph aureus.</title>
        <authorList>
            <person name="Cole K."/>
            <person name="Golubchik T."/>
            <person name="Russell J."/>
            <person name="Foster D."/>
            <person name="Llewelyn M."/>
            <person name="Wilson D."/>
            <person name="Crook D."/>
            <person name="Paul J."/>
        </authorList>
    </citation>
    <scope>NUCLEOTIDE SEQUENCE [LARGE SCALE GENOMIC DNA]</scope>
    <source>
        <strain evidence="15 16">DSM 29875</strain>
    </source>
</reference>
<evidence type="ECO:0000256" key="1">
    <source>
        <dbReference type="ARBA" id="ARBA00000553"/>
    </source>
</evidence>
<keyword evidence="8" id="KW-0378">Hydrolase</keyword>
<comment type="catalytic activity">
    <reaction evidence="1">
        <text>inosine + phosphate = alpha-D-ribose 1-phosphate + hypoxanthine</text>
        <dbReference type="Rhea" id="RHEA:27646"/>
        <dbReference type="ChEBI" id="CHEBI:17368"/>
        <dbReference type="ChEBI" id="CHEBI:17596"/>
        <dbReference type="ChEBI" id="CHEBI:43474"/>
        <dbReference type="ChEBI" id="CHEBI:57720"/>
        <dbReference type="EC" id="2.4.2.1"/>
    </reaction>
    <physiologicalReaction direction="left-to-right" evidence="1">
        <dbReference type="Rhea" id="RHEA:27647"/>
    </physiologicalReaction>
</comment>
<comment type="function">
    <text evidence="4">Purine nucleoside enzyme that catalyzes the phosphorolysis of adenosine and inosine nucleosides, yielding D-ribose 1-phosphate and the respective free bases, adenine and hypoxanthine. Also catalyzes the phosphorolysis of S-methyl-5'-thioadenosine into adenine and S-methyl-5-thio-alpha-D-ribose 1-phosphate. Also has adenosine deaminase activity.</text>
</comment>
<dbReference type="OrthoDB" id="4279at2"/>
<comment type="cofactor">
    <cofactor evidence="3">
        <name>Cu(2+)</name>
        <dbReference type="ChEBI" id="CHEBI:29036"/>
    </cofactor>
</comment>
<evidence type="ECO:0000313" key="16">
    <source>
        <dbReference type="Proteomes" id="UP000242712"/>
    </source>
</evidence>
<dbReference type="GO" id="GO:0016787">
    <property type="term" value="F:hydrolase activity"/>
    <property type="evidence" value="ECO:0007669"/>
    <property type="project" value="UniProtKB-KW"/>
</dbReference>
<comment type="cofactor">
    <cofactor evidence="2">
        <name>Zn(2+)</name>
        <dbReference type="ChEBI" id="CHEBI:29105"/>
    </cofactor>
</comment>
<evidence type="ECO:0000256" key="10">
    <source>
        <dbReference type="ARBA" id="ARBA00023008"/>
    </source>
</evidence>
<evidence type="ECO:0000256" key="8">
    <source>
        <dbReference type="ARBA" id="ARBA00022801"/>
    </source>
</evidence>
<dbReference type="EMBL" id="PPPX01000001">
    <property type="protein sequence ID" value="POA09763.1"/>
    <property type="molecule type" value="Genomic_DNA"/>
</dbReference>
<dbReference type="AlphaFoldDB" id="A0A2K4FEQ4"/>
<protein>
    <recommendedName>
        <fullName evidence="14">Purine nucleoside phosphorylase</fullName>
    </recommendedName>
</protein>
<evidence type="ECO:0000256" key="4">
    <source>
        <dbReference type="ARBA" id="ARBA00003215"/>
    </source>
</evidence>
<dbReference type="GeneID" id="98297343"/>
<evidence type="ECO:0000256" key="3">
    <source>
        <dbReference type="ARBA" id="ARBA00001973"/>
    </source>
</evidence>
<keyword evidence="16" id="KW-1185">Reference proteome</keyword>
<name>A0A2K4FEQ4_9STAP</name>
<accession>A0A2K4FEQ4</accession>
<dbReference type="InterPro" id="IPR011324">
    <property type="entry name" value="Cytotoxic_necrot_fac-like_cat"/>
</dbReference>
<keyword evidence="9" id="KW-0862">Zinc</keyword>
<comment type="catalytic activity">
    <reaction evidence="13">
        <text>S-methyl-5'-thioadenosine + phosphate = 5-(methylsulfanyl)-alpha-D-ribose 1-phosphate + adenine</text>
        <dbReference type="Rhea" id="RHEA:11852"/>
        <dbReference type="ChEBI" id="CHEBI:16708"/>
        <dbReference type="ChEBI" id="CHEBI:17509"/>
        <dbReference type="ChEBI" id="CHEBI:43474"/>
        <dbReference type="ChEBI" id="CHEBI:58533"/>
        <dbReference type="EC" id="2.4.2.28"/>
    </reaction>
    <physiologicalReaction direction="left-to-right" evidence="13">
        <dbReference type="Rhea" id="RHEA:11853"/>
    </physiologicalReaction>
</comment>
<comment type="similarity">
    <text evidence="5 14">Belongs to the purine nucleoside phosphorylase YfiH/LACC1 family.</text>
</comment>
<evidence type="ECO:0000256" key="13">
    <source>
        <dbReference type="ARBA" id="ARBA00049893"/>
    </source>
</evidence>
<dbReference type="RefSeq" id="WP_103371091.1">
    <property type="nucleotide sequence ID" value="NZ_CBCRVO010000001.1"/>
</dbReference>
<evidence type="ECO:0000256" key="12">
    <source>
        <dbReference type="ARBA" id="ARBA00048968"/>
    </source>
</evidence>
<keyword evidence="6" id="KW-0808">Transferase</keyword>